<dbReference type="Proteomes" id="UP000035642">
    <property type="component" value="Unassembled WGS sequence"/>
</dbReference>
<feature type="region of interest" description="Disordered" evidence="1">
    <location>
        <begin position="49"/>
        <end position="82"/>
    </location>
</feature>
<keyword evidence="2" id="KW-1185">Reference proteome</keyword>
<dbReference type="AlphaFoldDB" id="A0A0K0DHE4"/>
<feature type="compositionally biased region" description="Basic and acidic residues" evidence="1">
    <location>
        <begin position="71"/>
        <end position="82"/>
    </location>
</feature>
<organism evidence="2 3">
    <name type="scientific">Angiostrongylus cantonensis</name>
    <name type="common">Rat lungworm</name>
    <dbReference type="NCBI Taxonomy" id="6313"/>
    <lineage>
        <taxon>Eukaryota</taxon>
        <taxon>Metazoa</taxon>
        <taxon>Ecdysozoa</taxon>
        <taxon>Nematoda</taxon>
        <taxon>Chromadorea</taxon>
        <taxon>Rhabditida</taxon>
        <taxon>Rhabditina</taxon>
        <taxon>Rhabditomorpha</taxon>
        <taxon>Strongyloidea</taxon>
        <taxon>Metastrongylidae</taxon>
        <taxon>Angiostrongylus</taxon>
    </lineage>
</organism>
<feature type="region of interest" description="Disordered" evidence="1">
    <location>
        <begin position="98"/>
        <end position="117"/>
    </location>
</feature>
<evidence type="ECO:0000313" key="2">
    <source>
        <dbReference type="Proteomes" id="UP000035642"/>
    </source>
</evidence>
<dbReference type="WBParaSite" id="ACAC_0001060201-mRNA-1">
    <property type="protein sequence ID" value="ACAC_0001060201-mRNA-1"/>
    <property type="gene ID" value="ACAC_0001060201"/>
</dbReference>
<proteinExistence type="predicted"/>
<accession>A0A0K0DHE4</accession>
<sequence length="217" mass="24767">MQKWFRIFRYDELDVEVKKGRGRPNELEDDELKALTEPRNTGDCIKKCPAKSTLGNVTGKTGSKETQPLKSENKKSESKYSKEMVKITQTKEKKDIEFPNVEMAKTQETSLEEATKRQPIDVDLNDYVMKAAESNTVVHPRLVKKGGNIDDAPHVPTKMKLRAILDEAMKTRDDTEERDDKNAFKEGIKWGDAKCVVYETRDQLTLEDEAEEAADLI</sequence>
<evidence type="ECO:0000313" key="3">
    <source>
        <dbReference type="WBParaSite" id="ACAC_0001060201-mRNA-1"/>
    </source>
</evidence>
<evidence type="ECO:0000256" key="1">
    <source>
        <dbReference type="SAM" id="MobiDB-lite"/>
    </source>
</evidence>
<feature type="compositionally biased region" description="Polar residues" evidence="1">
    <location>
        <begin position="53"/>
        <end position="69"/>
    </location>
</feature>
<reference evidence="2" key="1">
    <citation type="submission" date="2012-09" db="EMBL/GenBank/DDBJ databases">
        <authorList>
            <person name="Martin A.A."/>
        </authorList>
    </citation>
    <scope>NUCLEOTIDE SEQUENCE</scope>
</reference>
<reference evidence="3" key="2">
    <citation type="submission" date="2017-02" db="UniProtKB">
        <authorList>
            <consortium name="WormBaseParasite"/>
        </authorList>
    </citation>
    <scope>IDENTIFICATION</scope>
</reference>
<protein>
    <submittedName>
        <fullName evidence="3">Uncharacterized protein</fullName>
    </submittedName>
</protein>
<name>A0A0K0DHE4_ANGCA</name>